<feature type="domain" description="DNA topoisomerase type IA zn finger" evidence="2">
    <location>
        <begin position="269"/>
        <end position="305"/>
    </location>
</feature>
<accession>A0ABW9GQW6</accession>
<gene>
    <name evidence="4" type="ORF">ACEUDJ_11720</name>
</gene>
<feature type="domain" description="DUF2726" evidence="3">
    <location>
        <begin position="35"/>
        <end position="156"/>
    </location>
</feature>
<dbReference type="InterPro" id="IPR024402">
    <property type="entry name" value="DUF2726"/>
</dbReference>
<dbReference type="SUPFAM" id="SSF57783">
    <property type="entry name" value="Zinc beta-ribbon"/>
    <property type="match status" value="1"/>
</dbReference>
<evidence type="ECO:0000259" key="3">
    <source>
        <dbReference type="Pfam" id="PF10881"/>
    </source>
</evidence>
<feature type="compositionally biased region" description="Basic and acidic residues" evidence="1">
    <location>
        <begin position="193"/>
        <end position="205"/>
    </location>
</feature>
<sequence length="312" mass="34455">MNALLLPGLLLLALVLVLLLWRARRARVVSCTLQETLMSPERHREFDALQTLLQGEVRLFTHVRLKDVLQPGKGVGKGKWQKQLQALGDRQFDYLLCHPEDLSLLCALERLAPGQGKRRPSRDRWLMALCERASLPLLVLEGGEQGDLEELKERVLALLAEEEASLETPLSPGGERREPTFNPDALASVELEETPRAGVREERPSPRPAVRVRGKRHERAPQAPQHDPALGPLSAAPLAAQDEAPLATFSALPGEEEADSAEPAAAPHACPRCTAPLQAREARKGPYAGKQFLTCTRFPECRYASLKQTLEP</sequence>
<feature type="region of interest" description="Disordered" evidence="1">
    <location>
        <begin position="165"/>
        <end position="233"/>
    </location>
</feature>
<dbReference type="InterPro" id="IPR013498">
    <property type="entry name" value="Topo_IA_Znf"/>
</dbReference>
<reference evidence="4 5" key="1">
    <citation type="submission" date="2024-09" db="EMBL/GenBank/DDBJ databases">
        <title>Aeromonas strains Genome sequencing and assembly.</title>
        <authorList>
            <person name="Hu X."/>
            <person name="Tang B."/>
        </authorList>
    </citation>
    <scope>NUCLEOTIDE SEQUENCE [LARGE SCALE GENOMIC DNA]</scope>
    <source>
        <strain evidence="4 5">NB23SCDHY001</strain>
    </source>
</reference>
<dbReference type="EMBL" id="JBGXBU010000004">
    <property type="protein sequence ID" value="MFM4893531.1"/>
    <property type="molecule type" value="Genomic_DNA"/>
</dbReference>
<evidence type="ECO:0000313" key="4">
    <source>
        <dbReference type="EMBL" id="MFM4893531.1"/>
    </source>
</evidence>
<dbReference type="Pfam" id="PF10881">
    <property type="entry name" value="DUF2726"/>
    <property type="match status" value="1"/>
</dbReference>
<keyword evidence="5" id="KW-1185">Reference proteome</keyword>
<evidence type="ECO:0000313" key="5">
    <source>
        <dbReference type="Proteomes" id="UP001630969"/>
    </source>
</evidence>
<comment type="caution">
    <text evidence="4">The sequence shown here is derived from an EMBL/GenBank/DDBJ whole genome shotgun (WGS) entry which is preliminary data.</text>
</comment>
<organism evidence="4 5">
    <name type="scientific">Aeromonas bivalvium</name>
    <dbReference type="NCBI Taxonomy" id="440079"/>
    <lineage>
        <taxon>Bacteria</taxon>
        <taxon>Pseudomonadati</taxon>
        <taxon>Pseudomonadota</taxon>
        <taxon>Gammaproteobacteria</taxon>
        <taxon>Aeromonadales</taxon>
        <taxon>Aeromonadaceae</taxon>
        <taxon>Aeromonas</taxon>
    </lineage>
</organism>
<name>A0ABW9GQW6_9GAMM</name>
<proteinExistence type="predicted"/>
<evidence type="ECO:0000259" key="2">
    <source>
        <dbReference type="Pfam" id="PF01396"/>
    </source>
</evidence>
<dbReference type="Proteomes" id="UP001630969">
    <property type="component" value="Unassembled WGS sequence"/>
</dbReference>
<dbReference type="Pfam" id="PF01396">
    <property type="entry name" value="Zn_ribbon_Top1"/>
    <property type="match status" value="1"/>
</dbReference>
<dbReference type="Gene3D" id="3.30.65.10">
    <property type="entry name" value="Bacterial Topoisomerase I, domain 1"/>
    <property type="match status" value="1"/>
</dbReference>
<protein>
    <submittedName>
        <fullName evidence="4">DUF2726 domain-containing protein</fullName>
    </submittedName>
</protein>
<evidence type="ECO:0000256" key="1">
    <source>
        <dbReference type="SAM" id="MobiDB-lite"/>
    </source>
</evidence>
<dbReference type="RefSeq" id="WP_408790307.1">
    <property type="nucleotide sequence ID" value="NZ_JBGXBU010000004.1"/>
</dbReference>
<dbReference type="GeneID" id="97220777"/>